<evidence type="ECO:0008006" key="6">
    <source>
        <dbReference type="Google" id="ProtNLM"/>
    </source>
</evidence>
<gene>
    <name evidence="4" type="ORF">JW613_01475</name>
</gene>
<comment type="caution">
    <text evidence="4">The sequence shown here is derived from an EMBL/GenBank/DDBJ whole genome shotgun (WGS) entry which is preliminary data.</text>
</comment>
<evidence type="ECO:0000256" key="3">
    <source>
        <dbReference type="SAM" id="MobiDB-lite"/>
    </source>
</evidence>
<keyword evidence="5" id="KW-1185">Reference proteome</keyword>
<feature type="region of interest" description="Disordered" evidence="3">
    <location>
        <begin position="123"/>
        <end position="158"/>
    </location>
</feature>
<feature type="compositionally biased region" description="Basic and acidic residues" evidence="3">
    <location>
        <begin position="128"/>
        <end position="144"/>
    </location>
</feature>
<organism evidence="4 5">
    <name type="scientific">Streptomyces smyrnaeus</name>
    <dbReference type="NCBI Taxonomy" id="1387713"/>
    <lineage>
        <taxon>Bacteria</taxon>
        <taxon>Bacillati</taxon>
        <taxon>Actinomycetota</taxon>
        <taxon>Actinomycetes</taxon>
        <taxon>Kitasatosporales</taxon>
        <taxon>Streptomycetaceae</taxon>
        <taxon>Streptomyces</taxon>
    </lineage>
</organism>
<dbReference type="PANTHER" id="PTHR37042:SF4">
    <property type="entry name" value="OUTER MEMBRANE PROTEIN RV1973"/>
    <property type="match status" value="1"/>
</dbReference>
<keyword evidence="2" id="KW-0472">Membrane</keyword>
<comment type="subcellular location">
    <subcellularLocation>
        <location evidence="1">Membrane</location>
    </subcellularLocation>
</comment>
<evidence type="ECO:0000256" key="1">
    <source>
        <dbReference type="ARBA" id="ARBA00004370"/>
    </source>
</evidence>
<evidence type="ECO:0000256" key="2">
    <source>
        <dbReference type="ARBA" id="ARBA00023136"/>
    </source>
</evidence>
<dbReference type="PANTHER" id="PTHR37042">
    <property type="entry name" value="OUTER MEMBRANE PROTEIN RV1973"/>
    <property type="match status" value="1"/>
</dbReference>
<proteinExistence type="predicted"/>
<name>A0ABS3XNX9_9ACTN</name>
<dbReference type="EMBL" id="JAFFZM010000001">
    <property type="protein sequence ID" value="MBO8196988.1"/>
    <property type="molecule type" value="Genomic_DNA"/>
</dbReference>
<evidence type="ECO:0000313" key="5">
    <source>
        <dbReference type="Proteomes" id="UP000721954"/>
    </source>
</evidence>
<sequence length="158" mass="16890">MLAAALLFCAFSGWLYWTAYSDDDLAYSRARDEALAAGRAHLATLNSIDAAHIPAGLREWRATATGPLSDELRRTEKKSAKALRERGSSARAKVTDAALTSLDDTAGTATLIATLRIETTTRAGAPATDRKRMEAGLERTDDGWKLTSLAPVPVGKEG</sequence>
<reference evidence="4 5" key="1">
    <citation type="submission" date="2021-02" db="EMBL/GenBank/DDBJ databases">
        <title>Streptomyces spirodelae sp. nov., isolated from duckweed.</title>
        <authorList>
            <person name="Saimee Y."/>
            <person name="Duangmal K."/>
        </authorList>
    </citation>
    <scope>NUCLEOTIDE SEQUENCE [LARGE SCALE GENOMIC DNA]</scope>
    <source>
        <strain evidence="4 5">DSM 42105</strain>
    </source>
</reference>
<protein>
    <recommendedName>
        <fullName evidence="6">SnoaL-like domain-containing protein</fullName>
    </recommendedName>
</protein>
<evidence type="ECO:0000313" key="4">
    <source>
        <dbReference type="EMBL" id="MBO8196988.1"/>
    </source>
</evidence>
<dbReference type="Proteomes" id="UP000721954">
    <property type="component" value="Unassembled WGS sequence"/>
</dbReference>
<accession>A0ABS3XNX9</accession>